<organism evidence="2 3">
    <name type="scientific">Lentinula raphanica</name>
    <dbReference type="NCBI Taxonomy" id="153919"/>
    <lineage>
        <taxon>Eukaryota</taxon>
        <taxon>Fungi</taxon>
        <taxon>Dikarya</taxon>
        <taxon>Basidiomycota</taxon>
        <taxon>Agaricomycotina</taxon>
        <taxon>Agaricomycetes</taxon>
        <taxon>Agaricomycetidae</taxon>
        <taxon>Agaricales</taxon>
        <taxon>Marasmiineae</taxon>
        <taxon>Omphalotaceae</taxon>
        <taxon>Lentinula</taxon>
    </lineage>
</organism>
<keyword evidence="3" id="KW-1185">Reference proteome</keyword>
<keyword evidence="1" id="KW-0732">Signal</keyword>
<evidence type="ECO:0000256" key="1">
    <source>
        <dbReference type="SAM" id="SignalP"/>
    </source>
</evidence>
<feature type="chain" id="PRO_5041241378" evidence="1">
    <location>
        <begin position="21"/>
        <end position="432"/>
    </location>
</feature>
<dbReference type="SUPFAM" id="SSF49785">
    <property type="entry name" value="Galactose-binding domain-like"/>
    <property type="match status" value="1"/>
</dbReference>
<feature type="signal peptide" evidence="1">
    <location>
        <begin position="1"/>
        <end position="20"/>
    </location>
</feature>
<comment type="caution">
    <text evidence="2">The sequence shown here is derived from an EMBL/GenBank/DDBJ whole genome shotgun (WGS) entry which is preliminary data.</text>
</comment>
<proteinExistence type="predicted"/>
<reference evidence="2" key="1">
    <citation type="submission" date="2022-08" db="EMBL/GenBank/DDBJ databases">
        <authorList>
            <consortium name="DOE Joint Genome Institute"/>
            <person name="Min B."/>
            <person name="Riley R."/>
            <person name="Sierra-Patev S."/>
            <person name="Naranjo-Ortiz M."/>
            <person name="Looney B."/>
            <person name="Konkel Z."/>
            <person name="Slot J.C."/>
            <person name="Sakamoto Y."/>
            <person name="Steenwyk J.L."/>
            <person name="Rokas A."/>
            <person name="Carro J."/>
            <person name="Camarero S."/>
            <person name="Ferreira P."/>
            <person name="Molpeceres G."/>
            <person name="Ruiz-Duenas F.J."/>
            <person name="Serrano A."/>
            <person name="Henrissat B."/>
            <person name="Drula E."/>
            <person name="Hughes K.W."/>
            <person name="Mata J.L."/>
            <person name="Ishikawa N.K."/>
            <person name="Vargas-Isla R."/>
            <person name="Ushijima S."/>
            <person name="Smith C.A."/>
            <person name="Ahrendt S."/>
            <person name="Andreopoulos W."/>
            <person name="He G."/>
            <person name="Labutti K."/>
            <person name="Lipzen A."/>
            <person name="Ng V."/>
            <person name="Sandor L."/>
            <person name="Barry K."/>
            <person name="Martinez A.T."/>
            <person name="Xiao Y."/>
            <person name="Gibbons J.G."/>
            <person name="Terashima K."/>
            <person name="Hibbett D.S."/>
            <person name="Grigoriev I.V."/>
        </authorList>
    </citation>
    <scope>NUCLEOTIDE SEQUENCE</scope>
    <source>
        <strain evidence="2">TFB9207</strain>
    </source>
</reference>
<dbReference type="AlphaFoldDB" id="A0AA38PKT2"/>
<evidence type="ECO:0000313" key="3">
    <source>
        <dbReference type="Proteomes" id="UP001163846"/>
    </source>
</evidence>
<gene>
    <name evidence="2" type="ORF">F5878DRAFT_655593</name>
</gene>
<dbReference type="InterPro" id="IPR008979">
    <property type="entry name" value="Galactose-bd-like_sf"/>
</dbReference>
<accession>A0AA38PKT2</accession>
<name>A0AA38PKT2_9AGAR</name>
<sequence length="432" mass="46145">MVPTFGPFFLVLASTSFAAGASTIMDRGAFASPKTGIKWRYWIEDAAVELDTLRFDISEMARVGSAGFELLNSVQIATGLIPPVILYSNTTSVNTSIPAVSLEPSQTTLFAITSATSLEGVPVPSARIVSADPGVIAVATNTSTSSSSVPVTIANLSLEGETSQILSGWELNVTACMPPADIHEHQSVLVPLPLMNLTQGLVPWSQIEGLANISGVGTYVTSFEWTHANDGAVGLLLDFGEILHTLKAWFRNGQQVTTADPTHPVVDISNLVIEGTNTIRVDAASTLLNVINTVPEVESLGQLRLSTTDPSALQDQQYGLISNITLVPYARSHDIGVASFEDTLFQCNQRSFSVVLRPKSIFQGSYILATPPHTPGDTTAKHYKQNGFLTLHPRFFESSIAGKDAFHEEPGLGLAGLDFCSSPTELGMKIEI</sequence>
<dbReference type="Proteomes" id="UP001163846">
    <property type="component" value="Unassembled WGS sequence"/>
</dbReference>
<protein>
    <submittedName>
        <fullName evidence="2">Uncharacterized protein</fullName>
    </submittedName>
</protein>
<evidence type="ECO:0000313" key="2">
    <source>
        <dbReference type="EMBL" id="KAJ3844778.1"/>
    </source>
</evidence>
<dbReference type="EMBL" id="MU805947">
    <property type="protein sequence ID" value="KAJ3844778.1"/>
    <property type="molecule type" value="Genomic_DNA"/>
</dbReference>